<reference evidence="3 4" key="1">
    <citation type="submission" date="2018-07" db="EMBL/GenBank/DDBJ databases">
        <title>Genomic Encyclopedia of Type Strains, Phase IV (KMG-IV): sequencing the most valuable type-strain genomes for metagenomic binning, comparative biology and taxonomic classification.</title>
        <authorList>
            <person name="Goeker M."/>
        </authorList>
    </citation>
    <scope>NUCLEOTIDE SEQUENCE [LARGE SCALE GENOMIC DNA]</scope>
    <source>
        <strain evidence="3 4">DSM 21352</strain>
    </source>
</reference>
<evidence type="ECO:0000313" key="3">
    <source>
        <dbReference type="EMBL" id="RDI19105.1"/>
    </source>
</evidence>
<dbReference type="OrthoDB" id="9766486at2"/>
<dbReference type="InterPro" id="IPR042099">
    <property type="entry name" value="ANL_N_sf"/>
</dbReference>
<evidence type="ECO:0000313" key="4">
    <source>
        <dbReference type="Proteomes" id="UP000255265"/>
    </source>
</evidence>
<dbReference type="PANTHER" id="PTHR43767">
    <property type="entry name" value="LONG-CHAIN-FATTY-ACID--COA LIGASE"/>
    <property type="match status" value="1"/>
</dbReference>
<dbReference type="GO" id="GO:0016878">
    <property type="term" value="F:acid-thiol ligase activity"/>
    <property type="evidence" value="ECO:0007669"/>
    <property type="project" value="UniProtKB-ARBA"/>
</dbReference>
<keyword evidence="4" id="KW-1185">Reference proteome</keyword>
<gene>
    <name evidence="3" type="ORF">DFR41_11387</name>
</gene>
<evidence type="ECO:0000259" key="2">
    <source>
        <dbReference type="Pfam" id="PF13193"/>
    </source>
</evidence>
<dbReference type="InterPro" id="IPR000873">
    <property type="entry name" value="AMP-dep_synth/lig_dom"/>
</dbReference>
<feature type="domain" description="AMP-binding enzyme C-terminal" evidence="2">
    <location>
        <begin position="475"/>
        <end position="550"/>
    </location>
</feature>
<dbReference type="InterPro" id="IPR045851">
    <property type="entry name" value="AMP-bd_C_sf"/>
</dbReference>
<name>A0A370F623_9BURK</name>
<dbReference type="Gene3D" id="3.40.50.12780">
    <property type="entry name" value="N-terminal domain of ligase-like"/>
    <property type="match status" value="1"/>
</dbReference>
<dbReference type="Pfam" id="PF13193">
    <property type="entry name" value="AMP-binding_C"/>
    <property type="match status" value="1"/>
</dbReference>
<dbReference type="Gene3D" id="3.30.300.30">
    <property type="match status" value="1"/>
</dbReference>
<accession>A0A370F623</accession>
<dbReference type="InterPro" id="IPR050237">
    <property type="entry name" value="ATP-dep_AMP-bd_enzyme"/>
</dbReference>
<dbReference type="AlphaFoldDB" id="A0A370F623"/>
<evidence type="ECO:0000259" key="1">
    <source>
        <dbReference type="Pfam" id="PF00501"/>
    </source>
</evidence>
<dbReference type="SUPFAM" id="SSF56801">
    <property type="entry name" value="Acetyl-CoA synthetase-like"/>
    <property type="match status" value="1"/>
</dbReference>
<comment type="caution">
    <text evidence="3">The sequence shown here is derived from an EMBL/GenBank/DDBJ whole genome shotgun (WGS) entry which is preliminary data.</text>
</comment>
<dbReference type="PANTHER" id="PTHR43767:SF1">
    <property type="entry name" value="NONRIBOSOMAL PEPTIDE SYNTHASE PES1 (EUROFUNG)-RELATED"/>
    <property type="match status" value="1"/>
</dbReference>
<dbReference type="RefSeq" id="WP_114804555.1">
    <property type="nucleotide sequence ID" value="NZ_QQAV01000013.1"/>
</dbReference>
<proteinExistence type="predicted"/>
<dbReference type="PROSITE" id="PS00455">
    <property type="entry name" value="AMP_BINDING"/>
    <property type="match status" value="1"/>
</dbReference>
<feature type="domain" description="AMP-dependent synthetase/ligase" evidence="1">
    <location>
        <begin position="46"/>
        <end position="425"/>
    </location>
</feature>
<dbReference type="Pfam" id="PF00501">
    <property type="entry name" value="AMP-binding"/>
    <property type="match status" value="1"/>
</dbReference>
<sequence length="563" mass="59978">MDLPASSASLWEEAARHRPWRQPLGPLAAPVAPERRTALDLFLDADPEAAALAYFDGRLSYRALQTQARQLAAYWAKAGVQAGDRVALVLQNTPAFALGVLATWMLGGIVVPINPMYKAAELGRLFDDCSPAALLCHDDHWGVAQGVAQGHMPLSCMLWSSPREGQTQDDARVLPPMPAVSAPAGQSLAGLLDSAATPAAPVQGRSRSPDDVAVLLYTSGTTGAPKGAMLTHANLVLNARTTARHFGLHAGSRLYGLAPLFHVTGFELHLVCAFAVSAQLVLAYRFQPAVVLDAFITHRPTFIIGAITAFIALMNQPAATPTHFESFDALYSGGAPIAPAVVQAFEARFGRSIRSTYGMTELCAPSHLSPPEGEIPVDPASGALSIGMPTSAVDVIVIDEMGRPLGPREPGELLVRGPAVMAGYWNKPTETAEALAGGWMHTGDIGFVDEAGWFYLVDRKKDMICASGFKVWPREVEDVLYAHPGVLEAAVVGAPDAYRGETVVAFVSARGGQQLDPDALLRHCRDRLAAYKCPTAVHVLDALPKTETGKITRVTLARALRQV</sequence>
<dbReference type="InterPro" id="IPR025110">
    <property type="entry name" value="AMP-bd_C"/>
</dbReference>
<dbReference type="InterPro" id="IPR020845">
    <property type="entry name" value="AMP-binding_CS"/>
</dbReference>
<dbReference type="EMBL" id="QQAV01000013">
    <property type="protein sequence ID" value="RDI19105.1"/>
    <property type="molecule type" value="Genomic_DNA"/>
</dbReference>
<dbReference type="Proteomes" id="UP000255265">
    <property type="component" value="Unassembled WGS sequence"/>
</dbReference>
<protein>
    <submittedName>
        <fullName evidence="3">Long-chain acyl-CoA synthetase</fullName>
    </submittedName>
</protein>
<organism evidence="3 4">
    <name type="scientific">Pseudacidovorax intermedius</name>
    <dbReference type="NCBI Taxonomy" id="433924"/>
    <lineage>
        <taxon>Bacteria</taxon>
        <taxon>Pseudomonadati</taxon>
        <taxon>Pseudomonadota</taxon>
        <taxon>Betaproteobacteria</taxon>
        <taxon>Burkholderiales</taxon>
        <taxon>Comamonadaceae</taxon>
        <taxon>Pseudacidovorax</taxon>
    </lineage>
</organism>